<evidence type="ECO:0000256" key="1">
    <source>
        <dbReference type="ARBA" id="ARBA00022729"/>
    </source>
</evidence>
<dbReference type="AlphaFoldDB" id="A0A6S6TFA9"/>
<dbReference type="EMBL" id="CACVAR010000230">
    <property type="protein sequence ID" value="CAA6813744.1"/>
    <property type="molecule type" value="Genomic_DNA"/>
</dbReference>
<evidence type="ECO:0000256" key="2">
    <source>
        <dbReference type="SAM" id="Phobius"/>
    </source>
</evidence>
<dbReference type="InterPro" id="IPR011055">
    <property type="entry name" value="Dup_hybrid_motif"/>
</dbReference>
<dbReference type="InterPro" id="IPR016047">
    <property type="entry name" value="M23ase_b-sheet_dom"/>
</dbReference>
<dbReference type="CDD" id="cd12797">
    <property type="entry name" value="M23_peptidase"/>
    <property type="match status" value="1"/>
</dbReference>
<keyword evidence="2" id="KW-0472">Membrane</keyword>
<gene>
    <name evidence="4" type="ORF">HELGO_WM42975</name>
</gene>
<dbReference type="GO" id="GO:0004222">
    <property type="term" value="F:metalloendopeptidase activity"/>
    <property type="evidence" value="ECO:0007669"/>
    <property type="project" value="TreeGrafter"/>
</dbReference>
<proteinExistence type="predicted"/>
<evidence type="ECO:0000259" key="3">
    <source>
        <dbReference type="Pfam" id="PF01551"/>
    </source>
</evidence>
<protein>
    <submittedName>
        <fullName evidence="4">Peptidase, M23/M37 family</fullName>
    </submittedName>
</protein>
<keyword evidence="2" id="KW-0812">Transmembrane</keyword>
<dbReference type="Pfam" id="PF01551">
    <property type="entry name" value="Peptidase_M23"/>
    <property type="match status" value="1"/>
</dbReference>
<dbReference type="Gene3D" id="2.70.70.10">
    <property type="entry name" value="Glucose Permease (Domain IIA)"/>
    <property type="match status" value="1"/>
</dbReference>
<keyword evidence="2" id="KW-1133">Transmembrane helix</keyword>
<dbReference type="PANTHER" id="PTHR21666">
    <property type="entry name" value="PEPTIDASE-RELATED"/>
    <property type="match status" value="1"/>
</dbReference>
<keyword evidence="1" id="KW-0732">Signal</keyword>
<dbReference type="InterPro" id="IPR050570">
    <property type="entry name" value="Cell_wall_metabolism_enzyme"/>
</dbReference>
<name>A0A6S6TFA9_9BACT</name>
<accession>A0A6S6TFA9</accession>
<feature type="transmembrane region" description="Helical" evidence="2">
    <location>
        <begin position="16"/>
        <end position="34"/>
    </location>
</feature>
<reference evidence="4" key="1">
    <citation type="submission" date="2020-01" db="EMBL/GenBank/DDBJ databases">
        <authorList>
            <person name="Meier V. D."/>
            <person name="Meier V D."/>
        </authorList>
    </citation>
    <scope>NUCLEOTIDE SEQUENCE</scope>
    <source>
        <strain evidence="4">HLG_WM_MAG_03</strain>
    </source>
</reference>
<organism evidence="4">
    <name type="scientific">uncultured Sulfurovum sp</name>
    <dbReference type="NCBI Taxonomy" id="269237"/>
    <lineage>
        <taxon>Bacteria</taxon>
        <taxon>Pseudomonadati</taxon>
        <taxon>Campylobacterota</taxon>
        <taxon>Epsilonproteobacteria</taxon>
        <taxon>Campylobacterales</taxon>
        <taxon>Sulfurovaceae</taxon>
        <taxon>Sulfurovum</taxon>
        <taxon>environmental samples</taxon>
    </lineage>
</organism>
<feature type="non-terminal residue" evidence="4">
    <location>
        <position position="446"/>
    </location>
</feature>
<feature type="domain" description="M23ase beta-sheet core" evidence="3">
    <location>
        <begin position="346"/>
        <end position="440"/>
    </location>
</feature>
<dbReference type="SUPFAM" id="SSF51261">
    <property type="entry name" value="Duplicated hybrid motif"/>
    <property type="match status" value="1"/>
</dbReference>
<dbReference type="PANTHER" id="PTHR21666:SF289">
    <property type="entry name" value="L-ALA--D-GLU ENDOPEPTIDASE"/>
    <property type="match status" value="1"/>
</dbReference>
<sequence length="446" mass="50443">MSYRRRGYGNDRSSSSLWIVVLIALIAVGAFVYTSKSFERNGPSLDVAEFVYWNRKDPLKIKVSDESALKSYEIKVSDGQQEIVVANEMLLETINEKLVEIKYPKKAVNGVLLDPRATKLQLTFTATDKSNWNFFQGNTVTKKINVHVDYKRPDINILSNSYSITKGGSALVIFQVKDRALKSFEVEAAGKIFKAQPYKKEGFYATLIAWPFNVENFVANISAEDMAGNKRVTNIPFYLLGKKYKTSWIQAKDKFIDGKISDLIDTEPKYSTIDNRLEKLKTINETMRLDNEEIIHELAKKVSDEMLDSWKIKKFYPLKNGAKVASFGDERHYYYENKNQEISQSYHVGLDMASTKMAKIITSNAGTVVYDEYNGIYGNMPMIDHGLGLYTLYGHCSNVLVQKGDKVSPGFTIAQTGKSGLALGDHLHFGILVQGIEVRPEEWMDA</sequence>
<evidence type="ECO:0000313" key="4">
    <source>
        <dbReference type="EMBL" id="CAA6813744.1"/>
    </source>
</evidence>